<sequence>MAQTGIDGTATRGSAQADPDARVRRRLAAMDSLRGAAIVVVVLSHGWILWPIDWIDSHEWVRPVFRSGNFAVTIFFVVTGYLVHRSLSAHGIANMGLVLGIVRRVVRVAPVVLVAVPVVVLASGFVDDPTPSRTNGKTMLHVFTYTWNWYVQTNAMESRWDLGHLWYLSVDMQAFVALTVLLYFVRRRLVAQVAVLGGLLLLLTWWRMHVAELEPVLNVLLRTTARMDAIVVGMLLGAVLALVPRGALSHRTLSWTGGASLVALLPLLWYCSDDQRFLHWGVTLLELDLALLLGAIALGSGTLTSERLRPMAFLGRHSLVIYVWHYPAFAAVDARTRDWAWPPRALVALLVTVGLCVATHYLLERHVARFLTHPFWLRLRPRTPAQPSADPRSDELRAEDLSMPVGVAATRGPASSRSPSATLSD</sequence>
<accession>A0A2P2CA68</accession>
<feature type="transmembrane region" description="Helical" evidence="2">
    <location>
        <begin position="311"/>
        <end position="332"/>
    </location>
</feature>
<evidence type="ECO:0000259" key="3">
    <source>
        <dbReference type="Pfam" id="PF01757"/>
    </source>
</evidence>
<reference evidence="4" key="1">
    <citation type="submission" date="2015-08" db="EMBL/GenBank/DDBJ databases">
        <authorList>
            <person name="Babu N.S."/>
            <person name="Beckwith C.J."/>
            <person name="Beseler K.G."/>
            <person name="Brison A."/>
            <person name="Carone J.V."/>
            <person name="Caskin T.P."/>
            <person name="Diamond M."/>
            <person name="Durham M.E."/>
            <person name="Foxe J.M."/>
            <person name="Go M."/>
            <person name="Henderson B.A."/>
            <person name="Jones I.B."/>
            <person name="McGettigan J.A."/>
            <person name="Micheletti S.J."/>
            <person name="Nasrallah M.E."/>
            <person name="Ortiz D."/>
            <person name="Piller C.R."/>
            <person name="Privatt S.R."/>
            <person name="Schneider S.L."/>
            <person name="Sharp S."/>
            <person name="Smith T.C."/>
            <person name="Stanton J.D."/>
            <person name="Ullery H.E."/>
            <person name="Wilson R.J."/>
            <person name="Serrano M.G."/>
            <person name="Buck G."/>
            <person name="Lee V."/>
            <person name="Wang Y."/>
            <person name="Carvalho R."/>
            <person name="Voegtly L."/>
            <person name="Shi R."/>
            <person name="Duckworth R."/>
            <person name="Johnson A."/>
            <person name="Loviza R."/>
            <person name="Walstead R."/>
            <person name="Shah Z."/>
            <person name="Kiflezghi M."/>
            <person name="Wade K."/>
            <person name="Ball S.L."/>
            <person name="Bradley K.W."/>
            <person name="Asai D.J."/>
            <person name="Bowman C.A."/>
            <person name="Russell D.A."/>
            <person name="Pope W.H."/>
            <person name="Jacobs-Sera D."/>
            <person name="Hendrix R.W."/>
            <person name="Hatfull G.F."/>
        </authorList>
    </citation>
    <scope>NUCLEOTIDE SEQUENCE</scope>
</reference>
<feature type="compositionally biased region" description="Basic and acidic residues" evidence="1">
    <location>
        <begin position="391"/>
        <end position="400"/>
    </location>
</feature>
<protein>
    <recommendedName>
        <fullName evidence="3">Acyltransferase 3 domain-containing protein</fullName>
    </recommendedName>
</protein>
<feature type="transmembrane region" description="Helical" evidence="2">
    <location>
        <begin position="165"/>
        <end position="184"/>
    </location>
</feature>
<dbReference type="PANTHER" id="PTHR23028:SF53">
    <property type="entry name" value="ACYL_TRANSF_3 DOMAIN-CONTAINING PROTEIN"/>
    <property type="match status" value="1"/>
</dbReference>
<keyword evidence="2" id="KW-0812">Transmembrane</keyword>
<evidence type="ECO:0000256" key="1">
    <source>
        <dbReference type="SAM" id="MobiDB-lite"/>
    </source>
</evidence>
<dbReference type="EMBL" id="CZKB01000008">
    <property type="protein sequence ID" value="CUR58905.1"/>
    <property type="molecule type" value="Genomic_DNA"/>
</dbReference>
<feature type="transmembrane region" description="Helical" evidence="2">
    <location>
        <begin position="252"/>
        <end position="271"/>
    </location>
</feature>
<feature type="region of interest" description="Disordered" evidence="1">
    <location>
        <begin position="384"/>
        <end position="425"/>
    </location>
</feature>
<feature type="transmembrane region" description="Helical" evidence="2">
    <location>
        <begin position="64"/>
        <end position="84"/>
    </location>
</feature>
<evidence type="ECO:0000313" key="4">
    <source>
        <dbReference type="EMBL" id="CUR58905.1"/>
    </source>
</evidence>
<feature type="transmembrane region" description="Helical" evidence="2">
    <location>
        <begin position="189"/>
        <end position="206"/>
    </location>
</feature>
<organism evidence="4">
    <name type="scientific">metagenome</name>
    <dbReference type="NCBI Taxonomy" id="256318"/>
    <lineage>
        <taxon>unclassified sequences</taxon>
        <taxon>metagenomes</taxon>
    </lineage>
</organism>
<name>A0A2P2CA68_9ZZZZ</name>
<proteinExistence type="predicted"/>
<keyword evidence="2" id="KW-0472">Membrane</keyword>
<dbReference type="PANTHER" id="PTHR23028">
    <property type="entry name" value="ACETYLTRANSFERASE"/>
    <property type="match status" value="1"/>
</dbReference>
<dbReference type="GO" id="GO:0016020">
    <property type="term" value="C:membrane"/>
    <property type="evidence" value="ECO:0007669"/>
    <property type="project" value="TreeGrafter"/>
</dbReference>
<dbReference type="GO" id="GO:0009103">
    <property type="term" value="P:lipopolysaccharide biosynthetic process"/>
    <property type="evidence" value="ECO:0007669"/>
    <property type="project" value="TreeGrafter"/>
</dbReference>
<keyword evidence="2" id="KW-1133">Transmembrane helix</keyword>
<feature type="transmembrane region" description="Helical" evidence="2">
    <location>
        <begin position="226"/>
        <end position="243"/>
    </location>
</feature>
<feature type="transmembrane region" description="Helical" evidence="2">
    <location>
        <begin position="344"/>
        <end position="363"/>
    </location>
</feature>
<feature type="domain" description="Acyltransferase 3" evidence="3">
    <location>
        <begin position="28"/>
        <end position="359"/>
    </location>
</feature>
<feature type="transmembrane region" description="Helical" evidence="2">
    <location>
        <begin position="277"/>
        <end position="299"/>
    </location>
</feature>
<dbReference type="GO" id="GO:0016747">
    <property type="term" value="F:acyltransferase activity, transferring groups other than amino-acyl groups"/>
    <property type="evidence" value="ECO:0007669"/>
    <property type="project" value="InterPro"/>
</dbReference>
<dbReference type="InterPro" id="IPR050879">
    <property type="entry name" value="Acyltransferase_3"/>
</dbReference>
<feature type="transmembrane region" description="Helical" evidence="2">
    <location>
        <begin position="105"/>
        <end position="126"/>
    </location>
</feature>
<evidence type="ECO:0000256" key="2">
    <source>
        <dbReference type="SAM" id="Phobius"/>
    </source>
</evidence>
<dbReference type="Pfam" id="PF01757">
    <property type="entry name" value="Acyl_transf_3"/>
    <property type="match status" value="1"/>
</dbReference>
<dbReference type="InterPro" id="IPR002656">
    <property type="entry name" value="Acyl_transf_3_dom"/>
</dbReference>
<feature type="compositionally biased region" description="Polar residues" evidence="1">
    <location>
        <begin position="413"/>
        <end position="425"/>
    </location>
</feature>
<dbReference type="AlphaFoldDB" id="A0A2P2CA68"/>
<feature type="transmembrane region" description="Helical" evidence="2">
    <location>
        <begin position="32"/>
        <end position="52"/>
    </location>
</feature>
<gene>
    <name evidence="4" type="ORF">NOCA1160117</name>
</gene>